<evidence type="ECO:0000313" key="2">
    <source>
        <dbReference type="EMBL" id="AKV00221.1"/>
    </source>
</evidence>
<dbReference type="AlphaFoldDB" id="A0A0K1Q330"/>
<organism evidence="2 3">
    <name type="scientific">Labilithrix luteola</name>
    <dbReference type="NCBI Taxonomy" id="1391654"/>
    <lineage>
        <taxon>Bacteria</taxon>
        <taxon>Pseudomonadati</taxon>
        <taxon>Myxococcota</taxon>
        <taxon>Polyangia</taxon>
        <taxon>Polyangiales</taxon>
        <taxon>Labilitrichaceae</taxon>
        <taxon>Labilithrix</taxon>
    </lineage>
</organism>
<evidence type="ECO:0000259" key="1">
    <source>
        <dbReference type="Pfam" id="PF01833"/>
    </source>
</evidence>
<feature type="domain" description="IPT/TIG" evidence="1">
    <location>
        <begin position="181"/>
        <end position="256"/>
    </location>
</feature>
<dbReference type="InterPro" id="IPR014756">
    <property type="entry name" value="Ig_E-set"/>
</dbReference>
<dbReference type="InterPro" id="IPR013783">
    <property type="entry name" value="Ig-like_fold"/>
</dbReference>
<keyword evidence="3" id="KW-1185">Reference proteome</keyword>
<gene>
    <name evidence="2" type="ORF">AKJ09_06884</name>
</gene>
<dbReference type="Gene3D" id="2.60.40.10">
    <property type="entry name" value="Immunoglobulins"/>
    <property type="match status" value="1"/>
</dbReference>
<accession>A0A0K1Q330</accession>
<dbReference type="Pfam" id="PF01833">
    <property type="entry name" value="TIG"/>
    <property type="match status" value="1"/>
</dbReference>
<reference evidence="2 3" key="1">
    <citation type="submission" date="2015-08" db="EMBL/GenBank/DDBJ databases">
        <authorList>
            <person name="Babu N.S."/>
            <person name="Beckwith C.J."/>
            <person name="Beseler K.G."/>
            <person name="Brison A."/>
            <person name="Carone J.V."/>
            <person name="Caskin T.P."/>
            <person name="Diamond M."/>
            <person name="Durham M.E."/>
            <person name="Foxe J.M."/>
            <person name="Go M."/>
            <person name="Henderson B.A."/>
            <person name="Jones I.B."/>
            <person name="McGettigan J.A."/>
            <person name="Micheletti S.J."/>
            <person name="Nasrallah M.E."/>
            <person name="Ortiz D."/>
            <person name="Piller C.R."/>
            <person name="Privatt S.R."/>
            <person name="Schneider S.L."/>
            <person name="Sharp S."/>
            <person name="Smith T.C."/>
            <person name="Stanton J.D."/>
            <person name="Ullery H.E."/>
            <person name="Wilson R.J."/>
            <person name="Serrano M.G."/>
            <person name="Buck G."/>
            <person name="Lee V."/>
            <person name="Wang Y."/>
            <person name="Carvalho R."/>
            <person name="Voegtly L."/>
            <person name="Shi R."/>
            <person name="Duckworth R."/>
            <person name="Johnson A."/>
            <person name="Loviza R."/>
            <person name="Walstead R."/>
            <person name="Shah Z."/>
            <person name="Kiflezghi M."/>
            <person name="Wade K."/>
            <person name="Ball S.L."/>
            <person name="Bradley K.W."/>
            <person name="Asai D.J."/>
            <person name="Bowman C.A."/>
            <person name="Russell D.A."/>
            <person name="Pope W.H."/>
            <person name="Jacobs-Sera D."/>
            <person name="Hendrix R.W."/>
            <person name="Hatfull G.F."/>
        </authorList>
    </citation>
    <scope>NUCLEOTIDE SEQUENCE [LARGE SCALE GENOMIC DNA]</scope>
    <source>
        <strain evidence="2 3">DSM 27648</strain>
    </source>
</reference>
<dbReference type="CDD" id="cd00102">
    <property type="entry name" value="IPT"/>
    <property type="match status" value="1"/>
</dbReference>
<dbReference type="KEGG" id="llu:AKJ09_06884"/>
<protein>
    <recommendedName>
        <fullName evidence="1">IPT/TIG domain-containing protein</fullName>
    </recommendedName>
</protein>
<dbReference type="Proteomes" id="UP000064967">
    <property type="component" value="Chromosome"/>
</dbReference>
<evidence type="ECO:0000313" key="3">
    <source>
        <dbReference type="Proteomes" id="UP000064967"/>
    </source>
</evidence>
<dbReference type="EMBL" id="CP012333">
    <property type="protein sequence ID" value="AKV00221.1"/>
    <property type="molecule type" value="Genomic_DNA"/>
</dbReference>
<dbReference type="InterPro" id="IPR002909">
    <property type="entry name" value="IPT_dom"/>
</dbReference>
<proteinExistence type="predicted"/>
<dbReference type="SUPFAM" id="SSF81296">
    <property type="entry name" value="E set domains"/>
    <property type="match status" value="1"/>
</dbReference>
<name>A0A0K1Q330_9BACT</name>
<sequence length="487" mass="50658">MLALVVVTWSGVAYPDGPRICLYNPLTEPNLVPDNPAYEVVGNIAAGDSTQKGRFVPGSASTCEAPKGVPGTRNTSVDVNYDAYAFENRYNVASCVSVTVYRDGAAGSTLQVAAYLDSFDATDIRSNYLADAGADDAAVYNFSFHVPARTNFVVALSGAATQTTSVGYRLAATNCGGLLSTGVAPRTAPTTGGSTITVEGMGFTGAGPLDVVFEPASANVADVAYRATNVVVVDDRTLTATLPSAPAGLYNLVVTSEMPPFFSSPLTLEFEFTCPALPATRADTSLQCKASGPSNGGGSSAAPLACTNAFEPEDPEAFAVGTTRDPIVGELLTGAPNQKGLFASHVNPPNTPPDQAYTFPTCEAPRPPSAVVDSTSDFPYDAYVFRNRSTTASCISTRVVTTPFPGGGNGSSLYAAAYLGSFDPNDIQANYLADTNGGVVDVMHFKVPAQTDFVVVLSAQPSKSPLEEPTLPPMDRRYLLYVGGCGR</sequence>